<sequence length="221" mass="23122">MKRVWPRLPLLLAALAPSLTPTSADSSPTTVPVYVPGYQSENWDDLAGSVITSDSTATTYTIFCPDTDDCQIAGRMQFTFAEGPSTFKYSGEVEDMLTAVISCQLVSTTAATCTEYSSFGAGWKKGNTTGPTEVSRTETYLGSEVQWGVLTLTTPAPTGTADQAIGGSGMSINPSDTAWFFPKATRTSRAARSVEPPSRPVALAGAVVVGTTVIAMGVLGV</sequence>
<dbReference type="OrthoDB" id="4991875at2759"/>
<evidence type="ECO:0000256" key="1">
    <source>
        <dbReference type="SAM" id="SignalP"/>
    </source>
</evidence>
<feature type="signal peptide" evidence="1">
    <location>
        <begin position="1"/>
        <end position="24"/>
    </location>
</feature>
<dbReference type="PANTHER" id="PTHR40640">
    <property type="entry name" value="ANCHORED GLYCOPROTEIN, PUTATIVE (AFU_ORTHOLOGUE AFUA_8G04860)-RELATED"/>
    <property type="match status" value="1"/>
</dbReference>
<organism evidence="2 3">
    <name type="scientific">Cryphonectria parasitica (strain ATCC 38755 / EP155)</name>
    <dbReference type="NCBI Taxonomy" id="660469"/>
    <lineage>
        <taxon>Eukaryota</taxon>
        <taxon>Fungi</taxon>
        <taxon>Dikarya</taxon>
        <taxon>Ascomycota</taxon>
        <taxon>Pezizomycotina</taxon>
        <taxon>Sordariomycetes</taxon>
        <taxon>Sordariomycetidae</taxon>
        <taxon>Diaporthales</taxon>
        <taxon>Cryphonectriaceae</taxon>
        <taxon>Cryphonectria-Endothia species complex</taxon>
        <taxon>Cryphonectria</taxon>
    </lineage>
</organism>
<accession>A0A9P4Y5H3</accession>
<gene>
    <name evidence="2" type="ORF">M406DRAFT_327945</name>
</gene>
<dbReference type="GeneID" id="63837399"/>
<reference evidence="2" key="1">
    <citation type="journal article" date="2020" name="Phytopathology">
        <title>Genome sequence of the chestnut blight fungus Cryphonectria parasitica EP155: A fundamental resource for an archetypical invasive plant pathogen.</title>
        <authorList>
            <person name="Crouch J.A."/>
            <person name="Dawe A."/>
            <person name="Aerts A."/>
            <person name="Barry K."/>
            <person name="Churchill A.C.L."/>
            <person name="Grimwood J."/>
            <person name="Hillman B."/>
            <person name="Milgroom M.G."/>
            <person name="Pangilinan J."/>
            <person name="Smith M."/>
            <person name="Salamov A."/>
            <person name="Schmutz J."/>
            <person name="Yadav J."/>
            <person name="Grigoriev I.V."/>
            <person name="Nuss D."/>
        </authorList>
    </citation>
    <scope>NUCLEOTIDE SEQUENCE</scope>
    <source>
        <strain evidence="2">EP155</strain>
    </source>
</reference>
<dbReference type="Proteomes" id="UP000803844">
    <property type="component" value="Unassembled WGS sequence"/>
</dbReference>
<protein>
    <submittedName>
        <fullName evidence="2">Uncharacterized protein</fullName>
    </submittedName>
</protein>
<keyword evidence="1" id="KW-0732">Signal</keyword>
<comment type="caution">
    <text evidence="2">The sequence shown here is derived from an EMBL/GenBank/DDBJ whole genome shotgun (WGS) entry which is preliminary data.</text>
</comment>
<evidence type="ECO:0000313" key="2">
    <source>
        <dbReference type="EMBL" id="KAF3766829.1"/>
    </source>
</evidence>
<evidence type="ECO:0000313" key="3">
    <source>
        <dbReference type="Proteomes" id="UP000803844"/>
    </source>
</evidence>
<feature type="chain" id="PRO_5040386567" evidence="1">
    <location>
        <begin position="25"/>
        <end position="221"/>
    </location>
</feature>
<keyword evidence="3" id="KW-1185">Reference proteome</keyword>
<dbReference type="PANTHER" id="PTHR40640:SF1">
    <property type="entry name" value="ANCHORED GLYCOPROTEIN, PUTATIVE (AFU_ORTHOLOGUE AFUA_8G04860)-RELATED"/>
    <property type="match status" value="1"/>
</dbReference>
<proteinExistence type="predicted"/>
<dbReference type="AlphaFoldDB" id="A0A9P4Y5H3"/>
<name>A0A9P4Y5H3_CRYP1</name>
<dbReference type="EMBL" id="MU032346">
    <property type="protein sequence ID" value="KAF3766829.1"/>
    <property type="molecule type" value="Genomic_DNA"/>
</dbReference>
<dbReference type="RefSeq" id="XP_040777790.1">
    <property type="nucleotide sequence ID" value="XM_040920270.1"/>
</dbReference>